<dbReference type="Pfam" id="PF02687">
    <property type="entry name" value="FtsX"/>
    <property type="match status" value="1"/>
</dbReference>
<dbReference type="Proteomes" id="UP000051634">
    <property type="component" value="Unassembled WGS sequence"/>
</dbReference>
<evidence type="ECO:0000256" key="12">
    <source>
        <dbReference type="PIRNR" id="PIRNR003097"/>
    </source>
</evidence>
<accession>A0A0T5Z312</accession>
<evidence type="ECO:0000256" key="4">
    <source>
        <dbReference type="ARBA" id="ARBA00021907"/>
    </source>
</evidence>
<dbReference type="Gene3D" id="3.30.70.3040">
    <property type="match status" value="1"/>
</dbReference>
<comment type="subcellular location">
    <subcellularLocation>
        <location evidence="1">Cell inner membrane</location>
        <topology evidence="1">Multi-pass membrane protein</topology>
    </subcellularLocation>
</comment>
<evidence type="ECO:0000256" key="13">
    <source>
        <dbReference type="SAM" id="Phobius"/>
    </source>
</evidence>
<proteinExistence type="inferred from homology"/>
<evidence type="ECO:0000259" key="14">
    <source>
        <dbReference type="Pfam" id="PF02687"/>
    </source>
</evidence>
<dbReference type="OrthoDB" id="9813411at2"/>
<dbReference type="STRING" id="54398.Ga0074115_11512"/>
<evidence type="ECO:0000256" key="6">
    <source>
        <dbReference type="ARBA" id="ARBA00022519"/>
    </source>
</evidence>
<evidence type="ECO:0000256" key="3">
    <source>
        <dbReference type="ARBA" id="ARBA00011160"/>
    </source>
</evidence>
<sequence length="320" mass="35175">MARPRNLQFKRRSRLRLDTWLLRHLQVAISSLGRLLHAPLATLMTSAVIGIALALPIGLHVLLNNLEALSGNWESGASISLFLKQEISDQQARTLQQRLARHSRIAEIRFVSKAQALAEFRRLSGFDEALDTLGGNPLPALLIIQPNIDQATAERAQRLLQELKKLPEADIVQLDMQWVRRLQAITEIAQRGVLVLAGLLGMAVLLIIGNTIRLEIQNRHGEIEISKLIGATNAFIRRPFLYTGLWYGLFGGIIAWLLVASSIGLLSSPVAELALLYETAFSLSSIDSLMVLNIFSGSALLGLLGSWVAVGRHLSAIEPT</sequence>
<evidence type="ECO:0000256" key="5">
    <source>
        <dbReference type="ARBA" id="ARBA00022475"/>
    </source>
</evidence>
<name>A0A0T5Z312_9GAMM</name>
<comment type="caution">
    <text evidence="17">The sequence shown here is derived from an EMBL/GenBank/DDBJ whole genome shotgun (WGS) entry which is preliminary data.</text>
</comment>
<dbReference type="RefSeq" id="WP_057956434.1">
    <property type="nucleotide sequence ID" value="NZ_KQ556929.1"/>
</dbReference>
<keyword evidence="6 12" id="KW-0997">Cell inner membrane</keyword>
<evidence type="ECO:0000256" key="1">
    <source>
        <dbReference type="ARBA" id="ARBA00004429"/>
    </source>
</evidence>
<keyword evidence="7 12" id="KW-0132">Cell division</keyword>
<dbReference type="GO" id="GO:0005886">
    <property type="term" value="C:plasma membrane"/>
    <property type="evidence" value="ECO:0007669"/>
    <property type="project" value="UniProtKB-SubCell"/>
</dbReference>
<keyword evidence="11 12" id="KW-0131">Cell cycle</keyword>
<dbReference type="InterPro" id="IPR004513">
    <property type="entry name" value="FtsX"/>
</dbReference>
<feature type="domain" description="ABC3 transporter permease C-terminal" evidence="14">
    <location>
        <begin position="195"/>
        <end position="310"/>
    </location>
</feature>
<feature type="transmembrane region" description="Helical" evidence="13">
    <location>
        <begin position="245"/>
        <end position="277"/>
    </location>
</feature>
<evidence type="ECO:0000259" key="15">
    <source>
        <dbReference type="Pfam" id="PF18075"/>
    </source>
</evidence>
<keyword evidence="8 13" id="KW-0812">Transmembrane</keyword>
<dbReference type="AlphaFoldDB" id="A0A0T5Z312"/>
<comment type="similarity">
    <text evidence="2 12">Belongs to the ABC-4 integral membrane protein family. FtsX subfamily.</text>
</comment>
<dbReference type="GO" id="GO:0032153">
    <property type="term" value="C:cell division site"/>
    <property type="evidence" value="ECO:0007669"/>
    <property type="project" value="TreeGrafter"/>
</dbReference>
<feature type="transmembrane region" description="Helical" evidence="13">
    <location>
        <begin position="43"/>
        <end position="63"/>
    </location>
</feature>
<comment type="subunit">
    <text evidence="3">Forms a membrane-associated complex with FtsE.</text>
</comment>
<dbReference type="Pfam" id="PF18075">
    <property type="entry name" value="FtsX_ECD"/>
    <property type="match status" value="1"/>
</dbReference>
<keyword evidence="10 12" id="KW-0472">Membrane</keyword>
<keyword evidence="9 13" id="KW-1133">Transmembrane helix</keyword>
<evidence type="ECO:0000313" key="19">
    <source>
        <dbReference type="Proteomes" id="UP000051634"/>
    </source>
</evidence>
<evidence type="ECO:0000256" key="9">
    <source>
        <dbReference type="ARBA" id="ARBA00022989"/>
    </source>
</evidence>
<evidence type="ECO:0000313" key="18">
    <source>
        <dbReference type="Proteomes" id="UP000051276"/>
    </source>
</evidence>
<evidence type="ECO:0000256" key="11">
    <source>
        <dbReference type="ARBA" id="ARBA00023306"/>
    </source>
</evidence>
<evidence type="ECO:0000256" key="8">
    <source>
        <dbReference type="ARBA" id="ARBA00022692"/>
    </source>
</evidence>
<feature type="transmembrane region" description="Helical" evidence="13">
    <location>
        <begin position="188"/>
        <end position="208"/>
    </location>
</feature>
<dbReference type="GO" id="GO:0051301">
    <property type="term" value="P:cell division"/>
    <property type="evidence" value="ECO:0007669"/>
    <property type="project" value="UniProtKB-KW"/>
</dbReference>
<evidence type="ECO:0000256" key="7">
    <source>
        <dbReference type="ARBA" id="ARBA00022618"/>
    </source>
</evidence>
<evidence type="ECO:0000313" key="17">
    <source>
        <dbReference type="EMBL" id="KRT57287.1"/>
    </source>
</evidence>
<keyword evidence="19" id="KW-1185">Reference proteome</keyword>
<feature type="domain" description="FtsX extracellular" evidence="15">
    <location>
        <begin position="78"/>
        <end position="168"/>
    </location>
</feature>
<dbReference type="InterPro" id="IPR003838">
    <property type="entry name" value="ABC3_permease_C"/>
</dbReference>
<evidence type="ECO:0000256" key="2">
    <source>
        <dbReference type="ARBA" id="ARBA00007379"/>
    </source>
</evidence>
<gene>
    <name evidence="16" type="ORF">Ga0074115_11512</name>
    <name evidence="17" type="ORF">Ga0076813_11315</name>
</gene>
<dbReference type="PANTHER" id="PTHR47755">
    <property type="entry name" value="CELL DIVISION PROTEIN FTSX"/>
    <property type="match status" value="1"/>
</dbReference>
<protein>
    <recommendedName>
        <fullName evidence="4 12">Cell division protein FtsX</fullName>
    </recommendedName>
</protein>
<organism evidence="17 18">
    <name type="scientific">endosymbiont of Ridgeia piscesae</name>
    <dbReference type="NCBI Taxonomy" id="54398"/>
    <lineage>
        <taxon>Bacteria</taxon>
        <taxon>Pseudomonadati</taxon>
        <taxon>Pseudomonadota</taxon>
        <taxon>Gammaproteobacteria</taxon>
        <taxon>sulfur-oxidizing symbionts</taxon>
    </lineage>
</organism>
<dbReference type="PIRSF" id="PIRSF003097">
    <property type="entry name" value="FtsX"/>
    <property type="match status" value="1"/>
</dbReference>
<comment type="function">
    <text evidence="12">Part of the ABC transporter FtsEX involved in cellular division.</text>
</comment>
<evidence type="ECO:0000256" key="10">
    <source>
        <dbReference type="ARBA" id="ARBA00023136"/>
    </source>
</evidence>
<dbReference type="EMBL" id="LMXI01000563">
    <property type="protein sequence ID" value="KRT57287.1"/>
    <property type="molecule type" value="Genomic_DNA"/>
</dbReference>
<dbReference type="InterPro" id="IPR047590">
    <property type="entry name" value="FtsX_proteobact-type"/>
</dbReference>
<dbReference type="InterPro" id="IPR040690">
    <property type="entry name" value="FtsX_ECD"/>
</dbReference>
<feature type="transmembrane region" description="Helical" evidence="13">
    <location>
        <begin position="289"/>
        <end position="310"/>
    </location>
</feature>
<reference evidence="18 19" key="1">
    <citation type="submission" date="2015-11" db="EMBL/GenBank/DDBJ databases">
        <title>The genome of Candidatus Endoriftia persephone in Ridgeia piscesae and population structure of the North Eastern Pacific vestimentiferan symbionts.</title>
        <authorList>
            <person name="Perez M."/>
            <person name="Juniper K.S."/>
        </authorList>
    </citation>
    <scope>NUCLEOTIDE SEQUENCE [LARGE SCALE GENOMIC DNA]</scope>
    <source>
        <strain evidence="17">Ind10</strain>
        <strain evidence="16">Ind11</strain>
    </source>
</reference>
<keyword evidence="5 12" id="KW-1003">Cell membrane</keyword>
<dbReference type="PATRIC" id="fig|54398.3.peg.2033"/>
<evidence type="ECO:0000313" key="16">
    <source>
        <dbReference type="EMBL" id="KRT55189.1"/>
    </source>
</evidence>
<dbReference type="EMBL" id="LDXT01000082">
    <property type="protein sequence ID" value="KRT55189.1"/>
    <property type="molecule type" value="Genomic_DNA"/>
</dbReference>
<dbReference type="PANTHER" id="PTHR47755:SF1">
    <property type="entry name" value="CELL DIVISION PROTEIN FTSX"/>
    <property type="match status" value="1"/>
</dbReference>
<dbReference type="NCBIfam" id="TIGR00439">
    <property type="entry name" value="FtsX_Gneg"/>
    <property type="match status" value="1"/>
</dbReference>
<dbReference type="Proteomes" id="UP000051276">
    <property type="component" value="Unassembled WGS sequence"/>
</dbReference>